<evidence type="ECO:0000313" key="5">
    <source>
        <dbReference type="EMBL" id="RNA69783.1"/>
    </source>
</evidence>
<dbReference type="EMBL" id="RHIB01000001">
    <property type="protein sequence ID" value="RNA69783.1"/>
    <property type="molecule type" value="Genomic_DNA"/>
</dbReference>
<dbReference type="InterPro" id="IPR028978">
    <property type="entry name" value="Chorismate_lyase_/UTRA_dom_sf"/>
</dbReference>
<evidence type="ECO:0000256" key="2">
    <source>
        <dbReference type="ARBA" id="ARBA00023125"/>
    </source>
</evidence>
<reference evidence="5 6" key="1">
    <citation type="submission" date="2018-10" db="EMBL/GenBank/DDBJ databases">
        <title>Bacillus Keqinensis sp. nov., a moderately halophilic bacterium isolated from a saline-alkaline lake.</title>
        <authorList>
            <person name="Wang H."/>
        </authorList>
    </citation>
    <scope>NUCLEOTIDE SEQUENCE [LARGE SCALE GENOMIC DNA]</scope>
    <source>
        <strain evidence="5 6">KQ-3</strain>
    </source>
</reference>
<dbReference type="Proteomes" id="UP000278746">
    <property type="component" value="Unassembled WGS sequence"/>
</dbReference>
<evidence type="ECO:0000259" key="4">
    <source>
        <dbReference type="PROSITE" id="PS50949"/>
    </source>
</evidence>
<sequence length="239" mass="27209">MIDKSSPVPIYYQLEELLRNKIDSGDLCEGDLIPSERALSEKYEISRMTIRQAVTNLVNEGLLMREKGKGTFVAKRKVEQPIITLTGFSEDMRSRGMDPGTKLIQFEETTFPPSVCKKLKLETDGRGYQMKRIRLADGLPMAYEVLSIPETIFSELSPERISNSFYEYVESLGLVIGGAEQTIEPSIAKEEESRLLGIDNGSPVLLMKRVSRLDNGVPFEFVKSVYRGDRYKFFTEMRR</sequence>
<comment type="caution">
    <text evidence="5">The sequence shown here is derived from an EMBL/GenBank/DDBJ whole genome shotgun (WGS) entry which is preliminary data.</text>
</comment>
<dbReference type="PANTHER" id="PTHR44846">
    <property type="entry name" value="MANNOSYL-D-GLYCERATE TRANSPORT/METABOLISM SYSTEM REPRESSOR MNGR-RELATED"/>
    <property type="match status" value="1"/>
</dbReference>
<dbReference type="Pfam" id="PF07702">
    <property type="entry name" value="UTRA"/>
    <property type="match status" value="1"/>
</dbReference>
<keyword evidence="2" id="KW-0238">DNA-binding</keyword>
<keyword evidence="1" id="KW-0805">Transcription regulation</keyword>
<dbReference type="InterPro" id="IPR011663">
    <property type="entry name" value="UTRA"/>
</dbReference>
<evidence type="ECO:0000313" key="6">
    <source>
        <dbReference type="Proteomes" id="UP000278746"/>
    </source>
</evidence>
<dbReference type="CDD" id="cd07377">
    <property type="entry name" value="WHTH_GntR"/>
    <property type="match status" value="1"/>
</dbReference>
<dbReference type="PANTHER" id="PTHR44846:SF1">
    <property type="entry name" value="MANNOSYL-D-GLYCERATE TRANSPORT_METABOLISM SYSTEM REPRESSOR MNGR-RELATED"/>
    <property type="match status" value="1"/>
</dbReference>
<dbReference type="RefSeq" id="WP_122897296.1">
    <property type="nucleotide sequence ID" value="NZ_RHIB01000001.1"/>
</dbReference>
<accession>A0A3M7TWC7</accession>
<dbReference type="GO" id="GO:0003700">
    <property type="term" value="F:DNA-binding transcription factor activity"/>
    <property type="evidence" value="ECO:0007669"/>
    <property type="project" value="InterPro"/>
</dbReference>
<keyword evidence="3" id="KW-0804">Transcription</keyword>
<name>A0A3M7TWC7_9BACI</name>
<organism evidence="5 6">
    <name type="scientific">Alteribacter keqinensis</name>
    <dbReference type="NCBI Taxonomy" id="2483800"/>
    <lineage>
        <taxon>Bacteria</taxon>
        <taxon>Bacillati</taxon>
        <taxon>Bacillota</taxon>
        <taxon>Bacilli</taxon>
        <taxon>Bacillales</taxon>
        <taxon>Bacillaceae</taxon>
        <taxon>Alteribacter</taxon>
    </lineage>
</organism>
<dbReference type="AlphaFoldDB" id="A0A3M7TWC7"/>
<evidence type="ECO:0000256" key="1">
    <source>
        <dbReference type="ARBA" id="ARBA00023015"/>
    </source>
</evidence>
<dbReference type="PRINTS" id="PR00035">
    <property type="entry name" value="HTHGNTR"/>
</dbReference>
<dbReference type="Gene3D" id="3.40.1410.10">
    <property type="entry name" value="Chorismate lyase-like"/>
    <property type="match status" value="1"/>
</dbReference>
<proteinExistence type="predicted"/>
<dbReference type="InterPro" id="IPR000524">
    <property type="entry name" value="Tscrpt_reg_HTH_GntR"/>
</dbReference>
<dbReference type="InterPro" id="IPR050679">
    <property type="entry name" value="Bact_HTH_transcr_reg"/>
</dbReference>
<gene>
    <name evidence="5" type="ORF">EBO34_07565</name>
</gene>
<dbReference type="SMART" id="SM00345">
    <property type="entry name" value="HTH_GNTR"/>
    <property type="match status" value="1"/>
</dbReference>
<dbReference type="OrthoDB" id="9815017at2"/>
<dbReference type="SUPFAM" id="SSF46785">
    <property type="entry name" value="Winged helix' DNA-binding domain"/>
    <property type="match status" value="1"/>
</dbReference>
<evidence type="ECO:0000256" key="3">
    <source>
        <dbReference type="ARBA" id="ARBA00023163"/>
    </source>
</evidence>
<dbReference type="PROSITE" id="PS50949">
    <property type="entry name" value="HTH_GNTR"/>
    <property type="match status" value="1"/>
</dbReference>
<dbReference type="InterPro" id="IPR036390">
    <property type="entry name" value="WH_DNA-bd_sf"/>
</dbReference>
<dbReference type="FunFam" id="1.10.10.10:FF:000079">
    <property type="entry name" value="GntR family transcriptional regulator"/>
    <property type="match status" value="1"/>
</dbReference>
<feature type="domain" description="HTH gntR-type" evidence="4">
    <location>
        <begin position="8"/>
        <end position="76"/>
    </location>
</feature>
<dbReference type="InterPro" id="IPR036388">
    <property type="entry name" value="WH-like_DNA-bd_sf"/>
</dbReference>
<dbReference type="SMART" id="SM00866">
    <property type="entry name" value="UTRA"/>
    <property type="match status" value="1"/>
</dbReference>
<dbReference type="SUPFAM" id="SSF64288">
    <property type="entry name" value="Chorismate lyase-like"/>
    <property type="match status" value="1"/>
</dbReference>
<dbReference type="GO" id="GO:0045892">
    <property type="term" value="P:negative regulation of DNA-templated transcription"/>
    <property type="evidence" value="ECO:0007669"/>
    <property type="project" value="TreeGrafter"/>
</dbReference>
<dbReference type="GO" id="GO:0003677">
    <property type="term" value="F:DNA binding"/>
    <property type="evidence" value="ECO:0007669"/>
    <property type="project" value="UniProtKB-KW"/>
</dbReference>
<keyword evidence="6" id="KW-1185">Reference proteome</keyword>
<protein>
    <submittedName>
        <fullName evidence="5">GntR family transcriptional regulator</fullName>
    </submittedName>
</protein>
<dbReference type="Gene3D" id="1.10.10.10">
    <property type="entry name" value="Winged helix-like DNA-binding domain superfamily/Winged helix DNA-binding domain"/>
    <property type="match status" value="1"/>
</dbReference>
<dbReference type="Pfam" id="PF00392">
    <property type="entry name" value="GntR"/>
    <property type="match status" value="1"/>
</dbReference>